<evidence type="ECO:0000313" key="2">
    <source>
        <dbReference type="EMBL" id="KAF9743459.1"/>
    </source>
</evidence>
<accession>A0A8H7KAB2</accession>
<protein>
    <submittedName>
        <fullName evidence="2">Uncharacterized protein</fullName>
    </submittedName>
</protein>
<keyword evidence="1" id="KW-0732">Signal</keyword>
<gene>
    <name evidence="2" type="ORF">IM811_006550</name>
</gene>
<organism evidence="2 3">
    <name type="scientific">Bionectria ochroleuca</name>
    <name type="common">Gliocladium roseum</name>
    <dbReference type="NCBI Taxonomy" id="29856"/>
    <lineage>
        <taxon>Eukaryota</taxon>
        <taxon>Fungi</taxon>
        <taxon>Dikarya</taxon>
        <taxon>Ascomycota</taxon>
        <taxon>Pezizomycotina</taxon>
        <taxon>Sordariomycetes</taxon>
        <taxon>Hypocreomycetidae</taxon>
        <taxon>Hypocreales</taxon>
        <taxon>Bionectriaceae</taxon>
        <taxon>Clonostachys</taxon>
    </lineage>
</organism>
<proteinExistence type="predicted"/>
<evidence type="ECO:0000256" key="1">
    <source>
        <dbReference type="SAM" id="SignalP"/>
    </source>
</evidence>
<name>A0A8H7KAB2_BIOOC</name>
<comment type="caution">
    <text evidence="2">The sequence shown here is derived from an EMBL/GenBank/DDBJ whole genome shotgun (WGS) entry which is preliminary data.</text>
</comment>
<feature type="signal peptide" evidence="1">
    <location>
        <begin position="1"/>
        <end position="20"/>
    </location>
</feature>
<sequence length="199" mass="21772">MLFSLSIVSAAFGMAALSSAMPSSQLMPRAAELSPVVVITSEGEVESHANATALGVDIFGPIPDDYTKVDDHIVADPGSKAYAWIRARIDVDWDKVSDDVKIADYANIGVGMWTSTGCSGSVSYWSNIEYNPWFYWNYASNLYSVGTDKRAFSWRERLDLYRRSGSDQCGTYTEYVQGPAGPGCWNGGPFNCFSLKIIA</sequence>
<feature type="chain" id="PRO_5034947117" evidence="1">
    <location>
        <begin position="21"/>
        <end position="199"/>
    </location>
</feature>
<dbReference type="Proteomes" id="UP000616885">
    <property type="component" value="Unassembled WGS sequence"/>
</dbReference>
<evidence type="ECO:0000313" key="3">
    <source>
        <dbReference type="Proteomes" id="UP000616885"/>
    </source>
</evidence>
<dbReference type="EMBL" id="JADCTT010000017">
    <property type="protein sequence ID" value="KAF9743459.1"/>
    <property type="molecule type" value="Genomic_DNA"/>
</dbReference>
<reference evidence="2" key="1">
    <citation type="submission" date="2020-10" db="EMBL/GenBank/DDBJ databases">
        <title>High-Quality Genome Resource of Clonostachys rosea strain S41 by Oxford Nanopore Long-Read Sequencing.</title>
        <authorList>
            <person name="Wang H."/>
        </authorList>
    </citation>
    <scope>NUCLEOTIDE SEQUENCE</scope>
    <source>
        <strain evidence="2">S41</strain>
    </source>
</reference>
<dbReference type="AlphaFoldDB" id="A0A8H7KAB2"/>